<organism evidence="2 3">
    <name type="scientific">Natronosporangium hydrolyticum</name>
    <dbReference type="NCBI Taxonomy" id="2811111"/>
    <lineage>
        <taxon>Bacteria</taxon>
        <taxon>Bacillati</taxon>
        <taxon>Actinomycetota</taxon>
        <taxon>Actinomycetes</taxon>
        <taxon>Micromonosporales</taxon>
        <taxon>Micromonosporaceae</taxon>
        <taxon>Natronosporangium</taxon>
    </lineage>
</organism>
<dbReference type="InterPro" id="IPR036397">
    <property type="entry name" value="RNaseH_sf"/>
</dbReference>
<dbReference type="SUPFAM" id="SSF53098">
    <property type="entry name" value="Ribonuclease H-like"/>
    <property type="match status" value="1"/>
</dbReference>
<accession>A0A895YDL4</accession>
<gene>
    <name evidence="2" type="ORF">JQS43_22565</name>
</gene>
<dbReference type="GO" id="GO:0005829">
    <property type="term" value="C:cytosol"/>
    <property type="evidence" value="ECO:0007669"/>
    <property type="project" value="TreeGrafter"/>
</dbReference>
<dbReference type="GO" id="GO:0032196">
    <property type="term" value="P:transposition"/>
    <property type="evidence" value="ECO:0007669"/>
    <property type="project" value="TreeGrafter"/>
</dbReference>
<keyword evidence="3" id="KW-1185">Reference proteome</keyword>
<dbReference type="PROSITE" id="PS50994">
    <property type="entry name" value="INTEGRASE"/>
    <property type="match status" value="1"/>
</dbReference>
<dbReference type="InterPro" id="IPR051917">
    <property type="entry name" value="Transposase-Integrase"/>
</dbReference>
<dbReference type="KEGG" id="nhy:JQS43_22565"/>
<protein>
    <submittedName>
        <fullName evidence="2">IS30 family transposase</fullName>
    </submittedName>
</protein>
<dbReference type="InterPro" id="IPR012337">
    <property type="entry name" value="RNaseH-like_sf"/>
</dbReference>
<dbReference type="Proteomes" id="UP000662857">
    <property type="component" value="Chromosome"/>
</dbReference>
<dbReference type="NCBIfam" id="NF033563">
    <property type="entry name" value="transpos_IS30"/>
    <property type="match status" value="1"/>
</dbReference>
<proteinExistence type="predicted"/>
<dbReference type="Pfam" id="PF00665">
    <property type="entry name" value="rve"/>
    <property type="match status" value="1"/>
</dbReference>
<reference evidence="2" key="1">
    <citation type="submission" date="2021-02" db="EMBL/GenBank/DDBJ databases">
        <title>Natrosporangium hydrolyticum gen. nov., sp. nov, a haloalkaliphilic actinobacterium from a soda solonchak soil.</title>
        <authorList>
            <person name="Sorokin D.Y."/>
            <person name="Khijniak T.V."/>
            <person name="Zakharycheva A.P."/>
            <person name="Boueva O.V."/>
            <person name="Ariskina E.V."/>
            <person name="Hahnke R.L."/>
            <person name="Bunk B."/>
            <person name="Sproer C."/>
            <person name="Schumann P."/>
            <person name="Evtushenko L.I."/>
            <person name="Kublanov I.V."/>
        </authorList>
    </citation>
    <scope>NUCLEOTIDE SEQUENCE</scope>
    <source>
        <strain evidence="2">DSM 106523</strain>
    </source>
</reference>
<evidence type="ECO:0000313" key="2">
    <source>
        <dbReference type="EMBL" id="QSB14262.1"/>
    </source>
</evidence>
<dbReference type="GO" id="GO:0004803">
    <property type="term" value="F:transposase activity"/>
    <property type="evidence" value="ECO:0007669"/>
    <property type="project" value="TreeGrafter"/>
</dbReference>
<dbReference type="GO" id="GO:0003676">
    <property type="term" value="F:nucleic acid binding"/>
    <property type="evidence" value="ECO:0007669"/>
    <property type="project" value="InterPro"/>
</dbReference>
<evidence type="ECO:0000313" key="3">
    <source>
        <dbReference type="Proteomes" id="UP000662857"/>
    </source>
</evidence>
<dbReference type="EMBL" id="CP070499">
    <property type="protein sequence ID" value="QSB14262.1"/>
    <property type="molecule type" value="Genomic_DNA"/>
</dbReference>
<dbReference type="Gene3D" id="3.30.420.10">
    <property type="entry name" value="Ribonuclease H-like superfamily/Ribonuclease H"/>
    <property type="match status" value="1"/>
</dbReference>
<evidence type="ECO:0000259" key="1">
    <source>
        <dbReference type="PROSITE" id="PS50994"/>
    </source>
</evidence>
<dbReference type="PANTHER" id="PTHR10948">
    <property type="entry name" value="TRANSPOSASE"/>
    <property type="match status" value="1"/>
</dbReference>
<feature type="domain" description="Integrase catalytic" evidence="1">
    <location>
        <begin position="186"/>
        <end position="350"/>
    </location>
</feature>
<name>A0A895YDL4_9ACTN</name>
<dbReference type="GO" id="GO:0015074">
    <property type="term" value="P:DNA integration"/>
    <property type="evidence" value="ECO:0007669"/>
    <property type="project" value="InterPro"/>
</dbReference>
<dbReference type="AlphaFoldDB" id="A0A895YDL4"/>
<dbReference type="PANTHER" id="PTHR10948:SF23">
    <property type="entry name" value="TRANSPOSASE INSI FOR INSERTION SEQUENCE ELEMENT IS30A-RELATED"/>
    <property type="match status" value="1"/>
</dbReference>
<dbReference type="InterPro" id="IPR001584">
    <property type="entry name" value="Integrase_cat-core"/>
</dbReference>
<dbReference type="RefSeq" id="WP_239676385.1">
    <property type="nucleotide sequence ID" value="NZ_CP070499.1"/>
</dbReference>
<sequence>MARAHVLTLGHRQVIENLWRQGSTFEQIAAALGVGFSSVWREIARSHSSRHGTKNPLGPVRGGLYRWGYTAQWAQRHAEKRRARPKPRRLDHKPLREQVATWLRQRWSPQQITHSLRRTFTGMPQMQVSHETIYKSIYLQARGSLRELVNDALRTGRKQRRSQSRAAQAARGAICGKPWVTEQVHISARPAEANDRAVPGHWEGDLVLGRNNASAMVTLVERTTRFVMLGALPVDRSSPEVLTVVRGLMARLPQHLVRSLTWDQGSELAGHASFTLATGCPVFLCDPHSPWQRGTNENTNRLLRQYYPRGKTNFSVVSQAEMDTVAVSLNGRPRETLGWDTPAEALNQLLLAPTA</sequence>
<dbReference type="InterPro" id="IPR053392">
    <property type="entry name" value="Transposase_IS30-like"/>
</dbReference>